<evidence type="ECO:0000256" key="2">
    <source>
        <dbReference type="SAM" id="MobiDB-lite"/>
    </source>
</evidence>
<organism evidence="5 6">
    <name type="scientific">Porphyridium purpureum</name>
    <name type="common">Red alga</name>
    <name type="synonym">Porphyridium cruentum</name>
    <dbReference type="NCBI Taxonomy" id="35688"/>
    <lineage>
        <taxon>Eukaryota</taxon>
        <taxon>Rhodophyta</taxon>
        <taxon>Bangiophyceae</taxon>
        <taxon>Porphyridiales</taxon>
        <taxon>Porphyridiaceae</taxon>
        <taxon>Porphyridium</taxon>
    </lineage>
</organism>
<keyword evidence="1" id="KW-0175">Coiled coil</keyword>
<feature type="domain" description="Mon2/Sec7/BIG1-like dimerisation and cyclophilin-binding" evidence="4">
    <location>
        <begin position="27"/>
        <end position="162"/>
    </location>
</feature>
<dbReference type="Pfam" id="PF16213">
    <property type="entry name" value="DCB"/>
    <property type="match status" value="1"/>
</dbReference>
<feature type="domain" description="Mon2 C-terminal" evidence="3">
    <location>
        <begin position="1079"/>
        <end position="1266"/>
    </location>
</feature>
<comment type="caution">
    <text evidence="5">The sequence shown here is derived from an EMBL/GenBank/DDBJ whole genome shotgun (WGS) entry which is preliminary data.</text>
</comment>
<feature type="region of interest" description="Disordered" evidence="2">
    <location>
        <begin position="1"/>
        <end position="26"/>
    </location>
</feature>
<protein>
    <submittedName>
        <fullName evidence="5">Protein MON2-like</fullName>
    </submittedName>
</protein>
<dbReference type="SUPFAM" id="SSF48371">
    <property type="entry name" value="ARM repeat"/>
    <property type="match status" value="1"/>
</dbReference>
<feature type="region of interest" description="Disordered" evidence="2">
    <location>
        <begin position="469"/>
        <end position="495"/>
    </location>
</feature>
<dbReference type="Proteomes" id="UP000324585">
    <property type="component" value="Unassembled WGS sequence"/>
</dbReference>
<dbReference type="Pfam" id="PF16206">
    <property type="entry name" value="Mon2_C"/>
    <property type="match status" value="2"/>
</dbReference>
<evidence type="ECO:0000313" key="5">
    <source>
        <dbReference type="EMBL" id="KAA8492553.1"/>
    </source>
</evidence>
<evidence type="ECO:0000259" key="4">
    <source>
        <dbReference type="Pfam" id="PF16213"/>
    </source>
</evidence>
<feature type="region of interest" description="Disordered" evidence="2">
    <location>
        <begin position="617"/>
        <end position="641"/>
    </location>
</feature>
<feature type="region of interest" description="Disordered" evidence="2">
    <location>
        <begin position="1145"/>
        <end position="1168"/>
    </location>
</feature>
<evidence type="ECO:0000313" key="6">
    <source>
        <dbReference type="Proteomes" id="UP000324585"/>
    </source>
</evidence>
<proteinExistence type="predicted"/>
<feature type="domain" description="Mon2 C-terminal" evidence="3">
    <location>
        <begin position="1656"/>
        <end position="1743"/>
    </location>
</feature>
<evidence type="ECO:0000259" key="3">
    <source>
        <dbReference type="Pfam" id="PF16206"/>
    </source>
</evidence>
<dbReference type="EMBL" id="VRMN01000009">
    <property type="protein sequence ID" value="KAA8492553.1"/>
    <property type="molecule type" value="Genomic_DNA"/>
</dbReference>
<dbReference type="InterPro" id="IPR032817">
    <property type="entry name" value="Mon2_C"/>
</dbReference>
<gene>
    <name evidence="5" type="ORF">FVE85_8060</name>
</gene>
<sequence length="1760" mass="189542">MAEPGERDGASGSAVTPSLPPQGGTNSIAFVRSVETELRALCGDLKKKHANVKATAEQAIARLKELVDENRCDNAALRDAPGIVETFCLACEITPGTAKMSMRVVSALNMLLSRSAVRDDQLDRVVSACAKQIKINESGAADDALTIKILQALLSLLSSPSYRTALGLQGLSRALCLLLSMQSKSASSSSFQQQQQQQQSMLYSGSSSTVLGVSASAGMEMQGVVEQTVEAAFRQIVSDMLACAKESFAKNAQSPSAGEEGREVLASLAEIPAVSALRLDVPASFSQTQAFAYLTVVDVCMLLTSSSQLCLLNQLARPLRFGLAVDVILDALNTGIFEASDAFQALLSERLCPQIHSVLRSAPATNSLYVLYRILELVVVLIRDHFDGVMITDAEIFLTHLCRMVISPGSQQMQGKPASGNAGLEGAFLASEVTHWFVMEALRALVCKPHFVRRMASVYDFVKLYPDPEREDGSTKVVSRTSSLGSHSGPGPGVAAGPKQNAIVWLILRSAFSCLERTKYALDQLPWNACTNQLVPFGALRNAVPLPDALAATCLGCVFAIAHAASLAGVASEPETDVGQKQWCVLYDGANGDSIMRLVPHLIQHVPLDMSFVTKESQEQQQQQQQQVAGKAVSMATARGNTSTNPHDVLKDFLRDVMVCLNSGEFGTVYHSLRSVLFSEIVRSCLRGLTAKKDTKTASSGSLVENALKSEMRTVRLSQFVLELALQVLPSSLHDDEWIELVRLVEAIENRADGGSAFGNAVARFFERAQALTDLLSRARFVRALMAYTVAQSIHDAGAATSDGSAASASSVSVATRSFAFGLSRLEHALEAWLSNAGDDASISEESVALELPHELFMSVLESLVRMGSSCKLAAWRELSVSCLGRLIGCGLAATSKFLPDALPQGRMISPLNELLYSPFPDTQAMVLRSVHYLLDACGEILQDDRAWSRLLFVLQRASGIEEDAFDEPDEALASIGGGSNNTNVSVVLNASAATPTGAAATSGESSGSSDSVLQLGFKSVQLIGGDFLPYLSPIAMTIWIRILGLYAAQRLDVNISLTSVGLMWRTADHLAKTRSDGSLWVCLFEEMRKLDADMRPEVRHGSIRTLTGACAAHGAVLDAETWRDCFRKSFIPLMDDISLKSRIMQEQTQQQESSNELDKVVGSASSSSSSAAAPRLLVHHSRDTPIKQWYETRQLALSGISRVVRLYVAQIGALDDFLDSIWMPILHFAQASACMQIKDVATAGVAALLELLYASASVQSSSSPPPETDATLPSSFSSIKRSTGLTMWSSLWVGLEAIVSGEPCSEEDKDEMIILEAAALVALHDGFGSAKSQVLEVCDATDFERLMGMLLRSVKRARLPGWRDTWTWPGVSEVAASALVALEKIDYGRHHEETWTTLMRALLDLLDQGLGRARIADASDGVDDDSSKNVTINEALTRRVIHSVRILFDESSHMPQNVKAHMLENTLMLLSAFMAGPNASRARASHEDPHISAITGHLKGGSSSSKGTSVAKISSIAASTSLSALPLWCIATQAFTVAVQNGKSSSLKFAPQFFNVYPGIIDRFLFPAGGKGSGLSTSHLQQRLRDSFDVLMTDSVVDIVEQTHALAPSKFVESLMDTLASASLLGTQRSQLARAAQRGLFRLARCMSTGLPDQCILRISKHVLTRYLADSRRAGQCPLPHVRRAESIFLLQCLATRFCATDLTANQSAASGTGGTNAPNLGELYECLCECIMCRDDVIQHFANALMLRIGASVHLIRP</sequence>
<dbReference type="OMA" id="ANGDSIM"/>
<keyword evidence="6" id="KW-1185">Reference proteome</keyword>
<feature type="coiled-coil region" evidence="1">
    <location>
        <begin position="46"/>
        <end position="73"/>
    </location>
</feature>
<feature type="compositionally biased region" description="Low complexity" evidence="2">
    <location>
        <begin position="1146"/>
        <end position="1155"/>
    </location>
</feature>
<reference evidence="6" key="1">
    <citation type="journal article" date="2019" name="Nat. Commun.">
        <title>Expansion of phycobilisome linker gene families in mesophilic red algae.</title>
        <authorList>
            <person name="Lee J."/>
            <person name="Kim D."/>
            <person name="Bhattacharya D."/>
            <person name="Yoon H.S."/>
        </authorList>
    </citation>
    <scope>NUCLEOTIDE SEQUENCE [LARGE SCALE GENOMIC DNA]</scope>
    <source>
        <strain evidence="6">CCMP 1328</strain>
    </source>
</reference>
<dbReference type="InterPro" id="IPR016024">
    <property type="entry name" value="ARM-type_fold"/>
</dbReference>
<dbReference type="InterPro" id="IPR032629">
    <property type="entry name" value="DCB_dom"/>
</dbReference>
<accession>A0A5J4YPC1</accession>
<dbReference type="OrthoDB" id="5346at2759"/>
<evidence type="ECO:0000256" key="1">
    <source>
        <dbReference type="SAM" id="Coils"/>
    </source>
</evidence>
<name>A0A5J4YPC1_PORPP</name>